<proteinExistence type="inferred from homology"/>
<dbReference type="InterPro" id="IPR015222">
    <property type="entry name" value="Tam41"/>
</dbReference>
<reference evidence="21" key="1">
    <citation type="submission" date="2021-02" db="EMBL/GenBank/DDBJ databases">
        <authorList>
            <person name="Nowell W R."/>
        </authorList>
    </citation>
    <scope>NUCLEOTIDE SEQUENCE</scope>
</reference>
<comment type="cofactor">
    <cofactor evidence="1 20">
        <name>Mg(2+)</name>
        <dbReference type="ChEBI" id="CHEBI:18420"/>
    </cofactor>
</comment>
<keyword evidence="16 20" id="KW-0594">Phospholipid biosynthesis</keyword>
<comment type="function">
    <text evidence="20">Catalyzes the conversion of phosphatidic acid (PA) to CDP-diacylglycerol (CDP-DAG), an essential intermediate in the synthesis of phosphatidylglycerol, cardiolipin and phosphatidylinositol.</text>
</comment>
<evidence type="ECO:0000313" key="21">
    <source>
        <dbReference type="EMBL" id="CAF1460365.1"/>
    </source>
</evidence>
<dbReference type="Proteomes" id="UP000663834">
    <property type="component" value="Unassembled WGS sequence"/>
</dbReference>
<dbReference type="GO" id="GO:0005743">
    <property type="term" value="C:mitochondrial inner membrane"/>
    <property type="evidence" value="ECO:0007669"/>
    <property type="project" value="UniProtKB-SubCell"/>
</dbReference>
<evidence type="ECO:0000256" key="17">
    <source>
        <dbReference type="ARBA" id="ARBA00023264"/>
    </source>
</evidence>
<evidence type="ECO:0000256" key="16">
    <source>
        <dbReference type="ARBA" id="ARBA00023209"/>
    </source>
</evidence>
<evidence type="ECO:0000256" key="4">
    <source>
        <dbReference type="ARBA" id="ARBA00005189"/>
    </source>
</evidence>
<comment type="subcellular location">
    <subcellularLocation>
        <location evidence="2 20">Mitochondrion inner membrane</location>
        <topology evidence="2 20">Peripheral membrane protein</topology>
        <orientation evidence="2 20">Matrix side</orientation>
    </subcellularLocation>
</comment>
<evidence type="ECO:0000256" key="13">
    <source>
        <dbReference type="ARBA" id="ARBA00023098"/>
    </source>
</evidence>
<evidence type="ECO:0000256" key="14">
    <source>
        <dbReference type="ARBA" id="ARBA00023128"/>
    </source>
</evidence>
<dbReference type="PANTHER" id="PTHR13619">
    <property type="entry name" value="PHOSPHATIDATE CYTIDYLYLTRANSFERASE, MITOCHONDRIAL"/>
    <property type="match status" value="1"/>
</dbReference>
<keyword evidence="12 20" id="KW-0460">Magnesium</keyword>
<keyword evidence="13 20" id="KW-0443">Lipid metabolism</keyword>
<evidence type="ECO:0000256" key="6">
    <source>
        <dbReference type="ARBA" id="ARBA00012487"/>
    </source>
</evidence>
<evidence type="ECO:0000256" key="20">
    <source>
        <dbReference type="PIRNR" id="PIRNR028840"/>
    </source>
</evidence>
<keyword evidence="14 20" id="KW-0496">Mitochondrion</keyword>
<dbReference type="GO" id="GO:0032049">
    <property type="term" value="P:cardiolipin biosynthetic process"/>
    <property type="evidence" value="ECO:0007669"/>
    <property type="project" value="UniProtKB-UniRule"/>
</dbReference>
<evidence type="ECO:0000256" key="5">
    <source>
        <dbReference type="ARBA" id="ARBA00005458"/>
    </source>
</evidence>
<sequence length="342" mass="39615">MTEFSSKILSNFPSTYAINEQSEQQHIVFAFGYGSGVLKQQQDIQESTSQNQIDLIFVVNHSFKFHEENLQLNPHHYSFLRYFGVSTIAKIQETRGARIYFNPYVKLNNDSNTLYKYGIISRRHLIRDLLDWETLYVAGRLQKPVSVMKIDQSDQDLLYALKTNLNSALHVALLLLPEQFTLRDLFLKITSLSYQGDFRMYIGENKNKISNIVLPQVDAFVELYSNLILNDSYLHWNKTRTLNTIVQQDVTAAAIFRRLLALPKFVIQNLMEMTTLKTRQHQDAEEVIRKLCVSTQRKEKIEHAVGSIVTRSSISQTFKGLFTAGFLRSARYTIAKLQKMIR</sequence>
<evidence type="ECO:0000256" key="10">
    <source>
        <dbReference type="ARBA" id="ARBA00022695"/>
    </source>
</evidence>
<evidence type="ECO:0000256" key="7">
    <source>
        <dbReference type="ARBA" id="ARBA00018337"/>
    </source>
</evidence>
<comment type="caution">
    <text evidence="21">The sequence shown here is derived from an EMBL/GenBank/DDBJ whole genome shotgun (WGS) entry which is preliminary data.</text>
</comment>
<evidence type="ECO:0000313" key="22">
    <source>
        <dbReference type="Proteomes" id="UP000663834"/>
    </source>
</evidence>
<name>A0A815QA04_9BILA</name>
<comment type="pathway">
    <text evidence="3 20">Phospholipid metabolism; CDP-diacylglycerol biosynthesis; CDP-diacylglycerol from sn-glycerol 3-phosphate: step 3/3.</text>
</comment>
<keyword evidence="8 20" id="KW-0444">Lipid biosynthesis</keyword>
<accession>A0A815QA04</accession>
<evidence type="ECO:0000256" key="18">
    <source>
        <dbReference type="ARBA" id="ARBA00029893"/>
    </source>
</evidence>
<dbReference type="OrthoDB" id="341477at2759"/>
<evidence type="ECO:0000256" key="19">
    <source>
        <dbReference type="ARBA" id="ARBA00031502"/>
    </source>
</evidence>
<evidence type="ECO:0000256" key="1">
    <source>
        <dbReference type="ARBA" id="ARBA00001946"/>
    </source>
</evidence>
<evidence type="ECO:0000256" key="3">
    <source>
        <dbReference type="ARBA" id="ARBA00005119"/>
    </source>
</evidence>
<dbReference type="GO" id="GO:0004605">
    <property type="term" value="F:phosphatidate cytidylyltransferase activity"/>
    <property type="evidence" value="ECO:0007669"/>
    <property type="project" value="UniProtKB-UniRule"/>
</dbReference>
<keyword evidence="17 20" id="KW-1208">Phospholipid metabolism</keyword>
<dbReference type="EMBL" id="CAJNOW010005729">
    <property type="protein sequence ID" value="CAF1460365.1"/>
    <property type="molecule type" value="Genomic_DNA"/>
</dbReference>
<keyword evidence="10 20" id="KW-0548">Nucleotidyltransferase</keyword>
<evidence type="ECO:0000256" key="2">
    <source>
        <dbReference type="ARBA" id="ARBA00004443"/>
    </source>
</evidence>
<evidence type="ECO:0000256" key="12">
    <source>
        <dbReference type="ARBA" id="ARBA00022842"/>
    </source>
</evidence>
<gene>
    <name evidence="21" type="ORF">KQP761_LOCUS12485</name>
</gene>
<comment type="similarity">
    <text evidence="5 20">Belongs to the TAM41 family.</text>
</comment>
<organism evidence="21 22">
    <name type="scientific">Rotaria magnacalcarata</name>
    <dbReference type="NCBI Taxonomy" id="392030"/>
    <lineage>
        <taxon>Eukaryota</taxon>
        <taxon>Metazoa</taxon>
        <taxon>Spiralia</taxon>
        <taxon>Gnathifera</taxon>
        <taxon>Rotifera</taxon>
        <taxon>Eurotatoria</taxon>
        <taxon>Bdelloidea</taxon>
        <taxon>Philodinida</taxon>
        <taxon>Philodinidae</taxon>
        <taxon>Rotaria</taxon>
    </lineage>
</organism>
<dbReference type="Pfam" id="PF09139">
    <property type="entry name" value="Tam41_Mmp37"/>
    <property type="match status" value="1"/>
</dbReference>
<keyword evidence="9 20" id="KW-0808">Transferase</keyword>
<dbReference type="PANTHER" id="PTHR13619:SF0">
    <property type="entry name" value="PHOSPHATIDATE CYTIDYLYLTRANSFERASE, MITOCHONDRIAL"/>
    <property type="match status" value="1"/>
</dbReference>
<keyword evidence="15 20" id="KW-0472">Membrane</keyword>
<dbReference type="PIRSF" id="PIRSF028840">
    <property type="entry name" value="Mmp37"/>
    <property type="match status" value="1"/>
</dbReference>
<evidence type="ECO:0000256" key="15">
    <source>
        <dbReference type="ARBA" id="ARBA00023136"/>
    </source>
</evidence>
<evidence type="ECO:0000256" key="9">
    <source>
        <dbReference type="ARBA" id="ARBA00022679"/>
    </source>
</evidence>
<keyword evidence="11 20" id="KW-0999">Mitochondrion inner membrane</keyword>
<comment type="pathway">
    <text evidence="4">Lipid metabolism.</text>
</comment>
<evidence type="ECO:0000256" key="8">
    <source>
        <dbReference type="ARBA" id="ARBA00022516"/>
    </source>
</evidence>
<evidence type="ECO:0000256" key="11">
    <source>
        <dbReference type="ARBA" id="ARBA00022792"/>
    </source>
</evidence>
<comment type="catalytic activity">
    <reaction evidence="20">
        <text>a 1,2-diacyl-sn-glycero-3-phosphate + CTP + H(+) = a CDP-1,2-diacyl-sn-glycerol + diphosphate</text>
        <dbReference type="Rhea" id="RHEA:16229"/>
        <dbReference type="ChEBI" id="CHEBI:15378"/>
        <dbReference type="ChEBI" id="CHEBI:33019"/>
        <dbReference type="ChEBI" id="CHEBI:37563"/>
        <dbReference type="ChEBI" id="CHEBI:58332"/>
        <dbReference type="ChEBI" id="CHEBI:58608"/>
        <dbReference type="EC" id="2.7.7.41"/>
    </reaction>
</comment>
<dbReference type="GO" id="GO:0016024">
    <property type="term" value="P:CDP-diacylglycerol biosynthetic process"/>
    <property type="evidence" value="ECO:0007669"/>
    <property type="project" value="UniProtKB-UniRule"/>
</dbReference>
<dbReference type="UniPathway" id="UPA00557">
    <property type="reaction ID" value="UER00614"/>
</dbReference>
<dbReference type="AlphaFoldDB" id="A0A815QA04"/>
<protein>
    <recommendedName>
        <fullName evidence="7 20">Phosphatidate cytidylyltransferase, mitochondrial</fullName>
        <ecNumber evidence="6 20">2.7.7.41</ecNumber>
    </recommendedName>
    <alternativeName>
        <fullName evidence="18 20">CDP-diacylglycerol synthase</fullName>
    </alternativeName>
    <alternativeName>
        <fullName evidence="19 20">Mitochondrial translocator assembly and maintenance protein 41 homolog</fullName>
    </alternativeName>
</protein>
<dbReference type="EC" id="2.7.7.41" evidence="6 20"/>